<evidence type="ECO:0000259" key="3">
    <source>
        <dbReference type="Pfam" id="PF00501"/>
    </source>
</evidence>
<dbReference type="Gene3D" id="3.40.50.12780">
    <property type="entry name" value="N-terminal domain of ligase-like"/>
    <property type="match status" value="1"/>
</dbReference>
<comment type="caution">
    <text evidence="5">The sequence shown here is derived from an EMBL/GenBank/DDBJ whole genome shotgun (WGS) entry which is preliminary data.</text>
</comment>
<proteinExistence type="inferred from homology"/>
<dbReference type="InterPro" id="IPR042099">
    <property type="entry name" value="ANL_N_sf"/>
</dbReference>
<dbReference type="AlphaFoldDB" id="A0A7C9W2Y8"/>
<organism evidence="5 6">
    <name type="scientific">Lentzea alba</name>
    <dbReference type="NCBI Taxonomy" id="2714351"/>
    <lineage>
        <taxon>Bacteria</taxon>
        <taxon>Bacillati</taxon>
        <taxon>Actinomycetota</taxon>
        <taxon>Actinomycetes</taxon>
        <taxon>Pseudonocardiales</taxon>
        <taxon>Pseudonocardiaceae</taxon>
        <taxon>Lentzea</taxon>
    </lineage>
</organism>
<evidence type="ECO:0000259" key="4">
    <source>
        <dbReference type="Pfam" id="PF13193"/>
    </source>
</evidence>
<dbReference type="RefSeq" id="WP_166052328.1">
    <property type="nucleotide sequence ID" value="NZ_JAAMPJ010000010.1"/>
</dbReference>
<dbReference type="PANTHER" id="PTHR43201:SF5">
    <property type="entry name" value="MEDIUM-CHAIN ACYL-COA LIGASE ACSF2, MITOCHONDRIAL"/>
    <property type="match status" value="1"/>
</dbReference>
<keyword evidence="6" id="KW-1185">Reference proteome</keyword>
<accession>A0A7C9W2Y8</accession>
<protein>
    <submittedName>
        <fullName evidence="5">Long-chain fatty acid--CoA ligase</fullName>
    </submittedName>
</protein>
<dbReference type="InterPro" id="IPR025110">
    <property type="entry name" value="AMP-bd_C"/>
</dbReference>
<dbReference type="InterPro" id="IPR000873">
    <property type="entry name" value="AMP-dep_synth/lig_dom"/>
</dbReference>
<reference evidence="5 6" key="1">
    <citation type="submission" date="2020-03" db="EMBL/GenBank/DDBJ databases">
        <title>Isolation and identification of active actinomycetes.</title>
        <authorList>
            <person name="Sun X."/>
        </authorList>
    </citation>
    <scope>NUCLEOTIDE SEQUENCE [LARGE SCALE GENOMIC DNA]</scope>
    <source>
        <strain evidence="5 6">NEAU-D13</strain>
    </source>
</reference>
<dbReference type="InterPro" id="IPR020845">
    <property type="entry name" value="AMP-binding_CS"/>
</dbReference>
<evidence type="ECO:0000256" key="2">
    <source>
        <dbReference type="ARBA" id="ARBA00022598"/>
    </source>
</evidence>
<evidence type="ECO:0000313" key="5">
    <source>
        <dbReference type="EMBL" id="NGY63697.1"/>
    </source>
</evidence>
<dbReference type="Pfam" id="PF00501">
    <property type="entry name" value="AMP-binding"/>
    <property type="match status" value="1"/>
</dbReference>
<dbReference type="FunFam" id="3.30.300.30:FF:000008">
    <property type="entry name" value="2,3-dihydroxybenzoate-AMP ligase"/>
    <property type="match status" value="1"/>
</dbReference>
<feature type="domain" description="AMP-dependent synthetase/ligase" evidence="3">
    <location>
        <begin position="12"/>
        <end position="342"/>
    </location>
</feature>
<dbReference type="InterPro" id="IPR045851">
    <property type="entry name" value="AMP-bd_C_sf"/>
</dbReference>
<dbReference type="PANTHER" id="PTHR43201">
    <property type="entry name" value="ACYL-COA SYNTHETASE"/>
    <property type="match status" value="1"/>
</dbReference>
<name>A0A7C9W2Y8_9PSEU</name>
<keyword evidence="2 5" id="KW-0436">Ligase</keyword>
<dbReference type="CDD" id="cd17631">
    <property type="entry name" value="FACL_FadD13-like"/>
    <property type="match status" value="1"/>
</dbReference>
<feature type="domain" description="AMP-binding enzyme C-terminal" evidence="4">
    <location>
        <begin position="392"/>
        <end position="467"/>
    </location>
</feature>
<dbReference type="EMBL" id="JAAMPJ010000010">
    <property type="protein sequence ID" value="NGY63697.1"/>
    <property type="molecule type" value="Genomic_DNA"/>
</dbReference>
<dbReference type="SUPFAM" id="SSF56801">
    <property type="entry name" value="Acetyl-CoA synthetase-like"/>
    <property type="match status" value="1"/>
</dbReference>
<dbReference type="PROSITE" id="PS00455">
    <property type="entry name" value="AMP_BINDING"/>
    <property type="match status" value="1"/>
</dbReference>
<dbReference type="Proteomes" id="UP000481360">
    <property type="component" value="Unassembled WGS sequence"/>
</dbReference>
<evidence type="ECO:0000256" key="1">
    <source>
        <dbReference type="ARBA" id="ARBA00006432"/>
    </source>
</evidence>
<dbReference type="GO" id="GO:0006631">
    <property type="term" value="P:fatty acid metabolic process"/>
    <property type="evidence" value="ECO:0007669"/>
    <property type="project" value="TreeGrafter"/>
</dbReference>
<sequence>MRNAGLGSWPHRRARMAPKREAFSYDGVSTTYEEVAVRTTKLARRLEELGVRPGDRVSYLGANHPSFAETMFATHQLGAIFVPLNFRLSPAEINYQLADCGARVLIHAPSHQVEHERAISLDSYEDWLAGGSEEPLDVPVTIDEPALILYTSGTTGRPKGAVLSHANLLWNTFNLMIGVDVTTDDIALVAAPLFHVAALTQTLLPTFIKGGHSVITPRWDVDECLNLIEGYGVTWMFGVSTMYADLAASPRWPTADLSALRVLLCGGASVPDAVIHTYQERGLVFCQGYGLTETAPGATFLEAADSVRKAGSAGTPVFFTDVRLADTGEIEVQGPNVTPGYWNDPVATAAAFTEDGWFRTGDIGRLDDGHLYVVDRLKDMFISGGENVYPAEVENAITDHPDVAEVAVVGVPDERWGEVGRAFVRPRAGAAVDAAGLREFLLPRLAKYKIPVHVEVVTELPRTGSGKVLKPALRRLPLAPAVSPENAPGR</sequence>
<gene>
    <name evidence="5" type="ORF">G7043_32740</name>
</gene>
<dbReference type="GO" id="GO:0031956">
    <property type="term" value="F:medium-chain fatty acid-CoA ligase activity"/>
    <property type="evidence" value="ECO:0007669"/>
    <property type="project" value="TreeGrafter"/>
</dbReference>
<dbReference type="Gene3D" id="3.30.300.30">
    <property type="match status" value="1"/>
</dbReference>
<dbReference type="Pfam" id="PF13193">
    <property type="entry name" value="AMP-binding_C"/>
    <property type="match status" value="1"/>
</dbReference>
<comment type="similarity">
    <text evidence="1">Belongs to the ATP-dependent AMP-binding enzyme family.</text>
</comment>
<evidence type="ECO:0000313" key="6">
    <source>
        <dbReference type="Proteomes" id="UP000481360"/>
    </source>
</evidence>